<evidence type="ECO:0000256" key="13">
    <source>
        <dbReference type="PIRSR" id="PIRSR602401-1"/>
    </source>
</evidence>
<keyword evidence="10 13" id="KW-0408">Iron</keyword>
<dbReference type="Gene3D" id="1.10.630.10">
    <property type="entry name" value="Cytochrome P450"/>
    <property type="match status" value="1"/>
</dbReference>
<keyword evidence="8 15" id="KW-1133">Transmembrane helix</keyword>
<name>A0A5J9SKN7_9POAL</name>
<dbReference type="InterPro" id="IPR001128">
    <property type="entry name" value="Cyt_P450"/>
</dbReference>
<accession>A0A5J9SKN7</accession>
<evidence type="ECO:0000256" key="15">
    <source>
        <dbReference type="SAM" id="Phobius"/>
    </source>
</evidence>
<dbReference type="PRINTS" id="PR00385">
    <property type="entry name" value="P450"/>
</dbReference>
<evidence type="ECO:0000256" key="4">
    <source>
        <dbReference type="ARBA" id="ARBA00010617"/>
    </source>
</evidence>
<evidence type="ECO:0000256" key="5">
    <source>
        <dbReference type="ARBA" id="ARBA00022617"/>
    </source>
</evidence>
<comment type="caution">
    <text evidence="16">The sequence shown here is derived from an EMBL/GenBank/DDBJ whole genome shotgun (WGS) entry which is preliminary data.</text>
</comment>
<reference evidence="16 17" key="1">
    <citation type="journal article" date="2019" name="Sci. Rep.">
        <title>A high-quality genome of Eragrostis curvula grass provides insights into Poaceae evolution and supports new strategies to enhance forage quality.</title>
        <authorList>
            <person name="Carballo J."/>
            <person name="Santos B.A.C.M."/>
            <person name="Zappacosta D."/>
            <person name="Garbus I."/>
            <person name="Selva J.P."/>
            <person name="Gallo C.A."/>
            <person name="Diaz A."/>
            <person name="Albertini E."/>
            <person name="Caccamo M."/>
            <person name="Echenique V."/>
        </authorList>
    </citation>
    <scope>NUCLEOTIDE SEQUENCE [LARGE SCALE GENOMIC DNA]</scope>
    <source>
        <strain evidence="17">cv. Victoria</strain>
        <tissue evidence="16">Leaf</tissue>
    </source>
</reference>
<comment type="cofactor">
    <cofactor evidence="1 13">
        <name>heme</name>
        <dbReference type="ChEBI" id="CHEBI:30413"/>
    </cofactor>
</comment>
<dbReference type="InterPro" id="IPR002401">
    <property type="entry name" value="Cyt_P450_E_grp-I"/>
</dbReference>
<keyword evidence="5 13" id="KW-0349">Heme</keyword>
<dbReference type="Proteomes" id="UP000324897">
    <property type="component" value="Unassembled WGS sequence"/>
</dbReference>
<dbReference type="CDD" id="cd11072">
    <property type="entry name" value="CYP71-like"/>
    <property type="match status" value="1"/>
</dbReference>
<sequence length="532" mass="59661">MAEWWAQGLHWLQQQQQHQEHSQAALVSVLLVVPLVVLLLVRRITTADARAREQQLNKLPSPPGLPVIGHLHLVGSLPHISVRELAAKHGRDGILLLRLGSVPSIVISSAAAAEAVLRTHDHVFASRNRSTVTEILFYGSSDVAFAPHGEHWRQVKKISTTHLLSNKKVRSYRGAREQEVRLVMAHILEAALAGTTFDLSTMFYSFLNNIICHAVFGRFFKEGGRGRNKIFQELVEQNALLLGGFNIEDYFPNLVRLNIVKRLVCAKIHKVHKMWDDLLNKLIEEHEIKPASQVDTEESDFIDVLLSIQQEYQLTKDHIKAQLVVMFQGGIDTASGVLDYAMVKLMQNPHLLTKLQNEVRMVVPPGKEMVTEDDLDGMAYLKAVVKETLRLHGPAPFLLPHFSMADCVIEGYTIPSGIRIIINSMAISRDPNYWESAEEFIPERFMEGGSAAALDYKGNDYVFVPFGSGRRKCPGINFAIPTVELMLANLMYHFNWELTPESAKNGIDMTESFGATVHRIKSLVLAPVLPQN</sequence>
<dbReference type="SUPFAM" id="SSF48264">
    <property type="entry name" value="Cytochrome P450"/>
    <property type="match status" value="1"/>
</dbReference>
<evidence type="ECO:0000256" key="1">
    <source>
        <dbReference type="ARBA" id="ARBA00001971"/>
    </source>
</evidence>
<dbReference type="PROSITE" id="PS00086">
    <property type="entry name" value="CYTOCHROME_P450"/>
    <property type="match status" value="1"/>
</dbReference>
<dbReference type="GO" id="GO:0005506">
    <property type="term" value="F:iron ion binding"/>
    <property type="evidence" value="ECO:0007669"/>
    <property type="project" value="InterPro"/>
</dbReference>
<proteinExistence type="inferred from homology"/>
<keyword evidence="12 15" id="KW-0472">Membrane</keyword>
<evidence type="ECO:0000256" key="7">
    <source>
        <dbReference type="ARBA" id="ARBA00022723"/>
    </source>
</evidence>
<evidence type="ECO:0000256" key="6">
    <source>
        <dbReference type="ARBA" id="ARBA00022692"/>
    </source>
</evidence>
<keyword evidence="11 14" id="KW-0503">Monooxygenase</keyword>
<protein>
    <submittedName>
        <fullName evidence="16">Uncharacterized protein</fullName>
    </submittedName>
</protein>
<evidence type="ECO:0000256" key="2">
    <source>
        <dbReference type="ARBA" id="ARBA00004370"/>
    </source>
</evidence>
<dbReference type="InterPro" id="IPR017972">
    <property type="entry name" value="Cyt_P450_CS"/>
</dbReference>
<feature type="transmembrane region" description="Helical" evidence="15">
    <location>
        <begin position="24"/>
        <end position="41"/>
    </location>
</feature>
<dbReference type="Gramene" id="TVT99574">
    <property type="protein sequence ID" value="TVT99574"/>
    <property type="gene ID" value="EJB05_55065"/>
</dbReference>
<evidence type="ECO:0000256" key="14">
    <source>
        <dbReference type="RuleBase" id="RU000461"/>
    </source>
</evidence>
<dbReference type="FunFam" id="1.10.630.10:FF:000055">
    <property type="entry name" value="Cytochrome P450 71A26"/>
    <property type="match status" value="1"/>
</dbReference>
<dbReference type="PRINTS" id="PR00463">
    <property type="entry name" value="EP450I"/>
</dbReference>
<evidence type="ECO:0000256" key="10">
    <source>
        <dbReference type="ARBA" id="ARBA00023004"/>
    </source>
</evidence>
<dbReference type="AlphaFoldDB" id="A0A5J9SKN7"/>
<keyword evidence="7 13" id="KW-0479">Metal-binding</keyword>
<evidence type="ECO:0000256" key="3">
    <source>
        <dbReference type="ARBA" id="ARBA00005179"/>
    </source>
</evidence>
<organism evidence="16 17">
    <name type="scientific">Eragrostis curvula</name>
    <name type="common">weeping love grass</name>
    <dbReference type="NCBI Taxonomy" id="38414"/>
    <lineage>
        <taxon>Eukaryota</taxon>
        <taxon>Viridiplantae</taxon>
        <taxon>Streptophyta</taxon>
        <taxon>Embryophyta</taxon>
        <taxon>Tracheophyta</taxon>
        <taxon>Spermatophyta</taxon>
        <taxon>Magnoliopsida</taxon>
        <taxon>Liliopsida</taxon>
        <taxon>Poales</taxon>
        <taxon>Poaceae</taxon>
        <taxon>PACMAD clade</taxon>
        <taxon>Chloridoideae</taxon>
        <taxon>Eragrostideae</taxon>
        <taxon>Eragrostidinae</taxon>
        <taxon>Eragrostis</taxon>
    </lineage>
</organism>
<evidence type="ECO:0000256" key="9">
    <source>
        <dbReference type="ARBA" id="ARBA00023002"/>
    </source>
</evidence>
<dbReference type="GO" id="GO:0020037">
    <property type="term" value="F:heme binding"/>
    <property type="evidence" value="ECO:0007669"/>
    <property type="project" value="InterPro"/>
</dbReference>
<dbReference type="GO" id="GO:0016705">
    <property type="term" value="F:oxidoreductase activity, acting on paired donors, with incorporation or reduction of molecular oxygen"/>
    <property type="evidence" value="ECO:0007669"/>
    <property type="project" value="InterPro"/>
</dbReference>
<dbReference type="GO" id="GO:0016020">
    <property type="term" value="C:membrane"/>
    <property type="evidence" value="ECO:0007669"/>
    <property type="project" value="UniProtKB-SubCell"/>
</dbReference>
<evidence type="ECO:0000313" key="16">
    <source>
        <dbReference type="EMBL" id="TVT99574.1"/>
    </source>
</evidence>
<comment type="subcellular location">
    <subcellularLocation>
        <location evidence="2">Membrane</location>
    </subcellularLocation>
</comment>
<keyword evidence="17" id="KW-1185">Reference proteome</keyword>
<evidence type="ECO:0000256" key="12">
    <source>
        <dbReference type="ARBA" id="ARBA00023136"/>
    </source>
</evidence>
<comment type="pathway">
    <text evidence="3">Secondary metabolite biosynthesis.</text>
</comment>
<comment type="similarity">
    <text evidence="4 14">Belongs to the cytochrome P450 family.</text>
</comment>
<dbReference type="GO" id="GO:0004497">
    <property type="term" value="F:monooxygenase activity"/>
    <property type="evidence" value="ECO:0007669"/>
    <property type="project" value="UniProtKB-KW"/>
</dbReference>
<dbReference type="Pfam" id="PF00067">
    <property type="entry name" value="p450"/>
    <property type="match status" value="1"/>
</dbReference>
<dbReference type="OrthoDB" id="1470350at2759"/>
<evidence type="ECO:0000256" key="8">
    <source>
        <dbReference type="ARBA" id="ARBA00022989"/>
    </source>
</evidence>
<dbReference type="PANTHER" id="PTHR47955:SF14">
    <property type="entry name" value="OS01G0543600 PROTEIN"/>
    <property type="match status" value="1"/>
</dbReference>
<keyword evidence="9 14" id="KW-0560">Oxidoreductase</keyword>
<keyword evidence="6 15" id="KW-0812">Transmembrane</keyword>
<evidence type="ECO:0000256" key="11">
    <source>
        <dbReference type="ARBA" id="ARBA00023033"/>
    </source>
</evidence>
<evidence type="ECO:0000313" key="17">
    <source>
        <dbReference type="Proteomes" id="UP000324897"/>
    </source>
</evidence>
<feature type="binding site" description="axial binding residue" evidence="13">
    <location>
        <position position="473"/>
    </location>
    <ligand>
        <name>heme</name>
        <dbReference type="ChEBI" id="CHEBI:30413"/>
    </ligand>
    <ligandPart>
        <name>Fe</name>
        <dbReference type="ChEBI" id="CHEBI:18248"/>
    </ligandPart>
</feature>
<dbReference type="InterPro" id="IPR036396">
    <property type="entry name" value="Cyt_P450_sf"/>
</dbReference>
<gene>
    <name evidence="16" type="ORF">EJB05_55065</name>
</gene>
<dbReference type="PANTHER" id="PTHR47955">
    <property type="entry name" value="CYTOCHROME P450 FAMILY 71 PROTEIN"/>
    <property type="match status" value="1"/>
</dbReference>
<dbReference type="EMBL" id="RWGY01000698">
    <property type="protein sequence ID" value="TVT99574.1"/>
    <property type="molecule type" value="Genomic_DNA"/>
</dbReference>